<evidence type="ECO:0000259" key="2">
    <source>
        <dbReference type="PROSITE" id="PS50883"/>
    </source>
</evidence>
<comment type="caution">
    <text evidence="5">The sequence shown here is derived from an EMBL/GenBank/DDBJ whole genome shotgun (WGS) entry which is preliminary data.</text>
</comment>
<dbReference type="Pfam" id="PF00563">
    <property type="entry name" value="EAL"/>
    <property type="match status" value="1"/>
</dbReference>
<dbReference type="CDD" id="cd01948">
    <property type="entry name" value="EAL"/>
    <property type="match status" value="1"/>
</dbReference>
<keyword evidence="1" id="KW-0812">Transmembrane</keyword>
<dbReference type="Gene3D" id="3.20.20.450">
    <property type="entry name" value="EAL domain"/>
    <property type="match status" value="1"/>
</dbReference>
<dbReference type="SMART" id="SM00267">
    <property type="entry name" value="GGDEF"/>
    <property type="match status" value="1"/>
</dbReference>
<feature type="transmembrane region" description="Helical" evidence="1">
    <location>
        <begin position="15"/>
        <end position="36"/>
    </location>
</feature>
<feature type="transmembrane region" description="Helical" evidence="1">
    <location>
        <begin position="146"/>
        <end position="163"/>
    </location>
</feature>
<dbReference type="NCBIfam" id="TIGR00254">
    <property type="entry name" value="GGDEF"/>
    <property type="match status" value="1"/>
</dbReference>
<dbReference type="PROSITE" id="PS50887">
    <property type="entry name" value="GGDEF"/>
    <property type="match status" value="1"/>
</dbReference>
<dbReference type="RefSeq" id="WP_183950772.1">
    <property type="nucleotide sequence ID" value="NZ_JACIDH010000002.1"/>
</dbReference>
<dbReference type="EMBL" id="JACIDH010000002">
    <property type="protein sequence ID" value="MBB3878583.1"/>
    <property type="molecule type" value="Genomic_DNA"/>
</dbReference>
<dbReference type="FunFam" id="3.30.70.270:FF:000001">
    <property type="entry name" value="Diguanylate cyclase domain protein"/>
    <property type="match status" value="1"/>
</dbReference>
<feature type="transmembrane region" description="Helical" evidence="1">
    <location>
        <begin position="175"/>
        <end position="196"/>
    </location>
</feature>
<dbReference type="InterPro" id="IPR001633">
    <property type="entry name" value="EAL_dom"/>
</dbReference>
<gene>
    <name evidence="5" type="ORF">GGR48_000996</name>
</gene>
<feature type="transmembrane region" description="Helical" evidence="1">
    <location>
        <begin position="48"/>
        <end position="70"/>
    </location>
</feature>
<dbReference type="SUPFAM" id="SSF141868">
    <property type="entry name" value="EAL domain-like"/>
    <property type="match status" value="1"/>
</dbReference>
<dbReference type="InterPro" id="IPR005330">
    <property type="entry name" value="MHYT_dom"/>
</dbReference>
<evidence type="ECO:0000256" key="1">
    <source>
        <dbReference type="PROSITE-ProRule" id="PRU00244"/>
    </source>
</evidence>
<dbReference type="InterPro" id="IPR035919">
    <property type="entry name" value="EAL_sf"/>
</dbReference>
<accession>A0A7W6AAH6</accession>
<protein>
    <submittedName>
        <fullName evidence="5">Diguanylate cyclase (GGDEF)-like protein/PAS domain S-box-containing protein</fullName>
    </submittedName>
</protein>
<dbReference type="Gene3D" id="3.30.70.270">
    <property type="match status" value="1"/>
</dbReference>
<dbReference type="SMART" id="SM00052">
    <property type="entry name" value="EAL"/>
    <property type="match status" value="1"/>
</dbReference>
<dbReference type="InterPro" id="IPR000014">
    <property type="entry name" value="PAS"/>
</dbReference>
<dbReference type="Proteomes" id="UP000538670">
    <property type="component" value="Unassembled WGS sequence"/>
</dbReference>
<dbReference type="InterPro" id="IPR035965">
    <property type="entry name" value="PAS-like_dom_sf"/>
</dbReference>
<feature type="domain" description="MHYT" evidence="4">
    <location>
        <begin position="12"/>
        <end position="199"/>
    </location>
</feature>
<evidence type="ECO:0000313" key="5">
    <source>
        <dbReference type="EMBL" id="MBB3878583.1"/>
    </source>
</evidence>
<name>A0A7W6AAH6_9SPHN</name>
<dbReference type="NCBIfam" id="TIGR00229">
    <property type="entry name" value="sensory_box"/>
    <property type="match status" value="1"/>
</dbReference>
<feature type="domain" description="EAL" evidence="2">
    <location>
        <begin position="526"/>
        <end position="776"/>
    </location>
</feature>
<feature type="transmembrane region" description="Helical" evidence="1">
    <location>
        <begin position="216"/>
        <end position="238"/>
    </location>
</feature>
<dbReference type="InterPro" id="IPR043128">
    <property type="entry name" value="Rev_trsase/Diguanyl_cyclase"/>
</dbReference>
<keyword evidence="1" id="KW-0472">Membrane</keyword>
<dbReference type="AlphaFoldDB" id="A0A7W6AAH6"/>
<dbReference type="GO" id="GO:0016020">
    <property type="term" value="C:membrane"/>
    <property type="evidence" value="ECO:0007669"/>
    <property type="project" value="UniProtKB-UniRule"/>
</dbReference>
<dbReference type="PANTHER" id="PTHR44757">
    <property type="entry name" value="DIGUANYLATE CYCLASE DGCP"/>
    <property type="match status" value="1"/>
</dbReference>
<reference evidence="5 6" key="1">
    <citation type="submission" date="2020-08" db="EMBL/GenBank/DDBJ databases">
        <title>Genomic Encyclopedia of Type Strains, Phase IV (KMG-IV): sequencing the most valuable type-strain genomes for metagenomic binning, comparative biology and taxonomic classification.</title>
        <authorList>
            <person name="Goeker M."/>
        </authorList>
    </citation>
    <scope>NUCLEOTIDE SEQUENCE [LARGE SCALE GENOMIC DNA]</scope>
    <source>
        <strain evidence="5 6">DSM 19512</strain>
    </source>
</reference>
<dbReference type="SUPFAM" id="SSF55073">
    <property type="entry name" value="Nucleotide cyclase"/>
    <property type="match status" value="1"/>
</dbReference>
<dbReference type="Pfam" id="PF00990">
    <property type="entry name" value="GGDEF"/>
    <property type="match status" value="1"/>
</dbReference>
<evidence type="ECO:0000313" key="6">
    <source>
        <dbReference type="Proteomes" id="UP000538670"/>
    </source>
</evidence>
<sequence>MFDIVGCITNDHDPWMVGLAVVICVSGLTALYLLLVRAGECVESRRRSWTAIAALTAGLSVWATHFLAMLAYRGPFPIHFDLWLTAVSAAVPVAGIWLALTFDRYRRTRPPVIVTGMIFSASVTAMHFLGMRALIMPGLIRYDGTILAQTLVAATLFLTMSVCSHRQLRGWWRIIVPVALGTLGIVTLHFGVMTATTLIPGGVPMPTSGHPINRLTIARAVLAAMTLIVATMIAAAIIDRLLTDLRGLTRATREGIAILKNGRIAEVNPRLATQLGVTSAELLDSRPEDWLEALDGTALTLVEDRPVEARPRGGGDCCLEIMCHEIEYRGRRAVVMAVRDLTEQRRAQRQIEFMAVHDPLTGLPNRTYFAQALETAIAQADQQGPIALLALDLDRFKAVNDLFGHAAGDMVLCRVATILTGAIGSGDVVARVGGDEFLILQRDADTTDKVQKLTQSILNAFAAEMDLSRDPMAVGVSIGVALHPQDATDADALRQNADVALYRAKMSGRGTASLFDHEMDHSVRTRRALEHDLRHALLRGQMRLVYQPLVATGGAAIIGYEALLRWQHPERGDVTPDTFVPIAEETGIILQLGEWVLREACFAAALWPAPMTLAVNVSPIQFQLPNLPEIVSRALTDSGLAATRLELEITENVLLHDRAATLRTLHALKAMGVGIVMDDFGTGYSSLSNLRCFPFDKIKIDRSFISGVADDEAARSIVRAIVGLGRSLNLPVVAEGVETAEQHRMVLEEGCPQAQGYLFGRPAEAPVYAVPSALRRRP</sequence>
<dbReference type="PROSITE" id="PS50924">
    <property type="entry name" value="MHYT"/>
    <property type="match status" value="1"/>
</dbReference>
<dbReference type="PROSITE" id="PS50883">
    <property type="entry name" value="EAL"/>
    <property type="match status" value="1"/>
</dbReference>
<feature type="domain" description="GGDEF" evidence="3">
    <location>
        <begin position="384"/>
        <end position="517"/>
    </location>
</feature>
<feature type="transmembrane region" description="Helical" evidence="1">
    <location>
        <begin position="82"/>
        <end position="100"/>
    </location>
</feature>
<feature type="transmembrane region" description="Helical" evidence="1">
    <location>
        <begin position="112"/>
        <end position="134"/>
    </location>
</feature>
<dbReference type="CDD" id="cd01949">
    <property type="entry name" value="GGDEF"/>
    <property type="match status" value="1"/>
</dbReference>
<dbReference type="InterPro" id="IPR029787">
    <property type="entry name" value="Nucleotide_cyclase"/>
</dbReference>
<dbReference type="PANTHER" id="PTHR44757:SF2">
    <property type="entry name" value="BIOFILM ARCHITECTURE MAINTENANCE PROTEIN MBAA"/>
    <property type="match status" value="1"/>
</dbReference>
<organism evidence="5 6">
    <name type="scientific">Sphingomonas pseudosanguinis</name>
    <dbReference type="NCBI Taxonomy" id="413712"/>
    <lineage>
        <taxon>Bacteria</taxon>
        <taxon>Pseudomonadati</taxon>
        <taxon>Pseudomonadota</taxon>
        <taxon>Alphaproteobacteria</taxon>
        <taxon>Sphingomonadales</taxon>
        <taxon>Sphingomonadaceae</taxon>
        <taxon>Sphingomonas</taxon>
    </lineage>
</organism>
<dbReference type="Pfam" id="PF03707">
    <property type="entry name" value="MHYT"/>
    <property type="match status" value="2"/>
</dbReference>
<proteinExistence type="predicted"/>
<dbReference type="InterPro" id="IPR000160">
    <property type="entry name" value="GGDEF_dom"/>
</dbReference>
<dbReference type="GO" id="GO:0003824">
    <property type="term" value="F:catalytic activity"/>
    <property type="evidence" value="ECO:0007669"/>
    <property type="project" value="UniProtKB-ARBA"/>
</dbReference>
<keyword evidence="6" id="KW-1185">Reference proteome</keyword>
<evidence type="ECO:0000259" key="3">
    <source>
        <dbReference type="PROSITE" id="PS50887"/>
    </source>
</evidence>
<keyword evidence="1" id="KW-1133">Transmembrane helix</keyword>
<dbReference type="SUPFAM" id="SSF55785">
    <property type="entry name" value="PYP-like sensor domain (PAS domain)"/>
    <property type="match status" value="1"/>
</dbReference>
<dbReference type="InterPro" id="IPR052155">
    <property type="entry name" value="Biofilm_reg_signaling"/>
</dbReference>
<dbReference type="Gene3D" id="3.30.450.20">
    <property type="entry name" value="PAS domain"/>
    <property type="match status" value="1"/>
</dbReference>
<evidence type="ECO:0000259" key="4">
    <source>
        <dbReference type="PROSITE" id="PS50924"/>
    </source>
</evidence>